<name>A0A167AUT6_9GAMM</name>
<dbReference type="AlphaFoldDB" id="A0A167AUT6"/>
<protein>
    <submittedName>
        <fullName evidence="2">Uncharacterized protein</fullName>
    </submittedName>
</protein>
<comment type="caution">
    <text evidence="2">The sequence shown here is derived from an EMBL/GenBank/DDBJ whole genome shotgun (WGS) entry which is preliminary data.</text>
</comment>
<accession>A0A167AUT6</accession>
<keyword evidence="1" id="KW-0732">Signal</keyword>
<sequence>MNNKIRFLACLNAAVFCGFATASTTLSELMIDGNLAVFKTHAAKPDSSLSCVSADKKSHWAVDLTTHSGRATYSSLVTALNTGAQIEVTSTKGCIAGSGYEQAKSVLVKADGMSKGSTKTVRFAGLLKYGGEDRCETHYTTRGSRDMTWEDYAYVKDDIISKLAHGSKAYIPSGIQSIDSFYDPNTKKITRYVLLKDGSTSSYYDYRNRYCVYLSSSRMLHMTLCTEVTSKVCVY</sequence>
<dbReference type="PATRIC" id="fig|1365251.3.peg.4687"/>
<organism evidence="2 3">
    <name type="scientific">Pseudoalteromonas luteoviolacea H33</name>
    <dbReference type="NCBI Taxonomy" id="1365251"/>
    <lineage>
        <taxon>Bacteria</taxon>
        <taxon>Pseudomonadati</taxon>
        <taxon>Pseudomonadota</taxon>
        <taxon>Gammaproteobacteria</taxon>
        <taxon>Alteromonadales</taxon>
        <taxon>Pseudoalteromonadaceae</taxon>
        <taxon>Pseudoalteromonas</taxon>
    </lineage>
</organism>
<proteinExistence type="predicted"/>
<feature type="signal peptide" evidence="1">
    <location>
        <begin position="1"/>
        <end position="22"/>
    </location>
</feature>
<feature type="chain" id="PRO_5007883829" evidence="1">
    <location>
        <begin position="23"/>
        <end position="235"/>
    </location>
</feature>
<reference evidence="2 3" key="1">
    <citation type="submission" date="2013-07" db="EMBL/GenBank/DDBJ databases">
        <title>Comparative Genomic and Metabolomic Analysis of Twelve Strains of Pseudoalteromonas luteoviolacea.</title>
        <authorList>
            <person name="Vynne N.G."/>
            <person name="Mansson M."/>
            <person name="Gram L."/>
        </authorList>
    </citation>
    <scope>NUCLEOTIDE SEQUENCE [LARGE SCALE GENOMIC DNA]</scope>
    <source>
        <strain evidence="2 3">H33</strain>
    </source>
</reference>
<evidence type="ECO:0000313" key="2">
    <source>
        <dbReference type="EMBL" id="KZN45829.1"/>
    </source>
</evidence>
<dbReference type="EMBL" id="AUXZ01000125">
    <property type="protein sequence ID" value="KZN45829.1"/>
    <property type="molecule type" value="Genomic_DNA"/>
</dbReference>
<dbReference type="RefSeq" id="WP_063363842.1">
    <property type="nucleotide sequence ID" value="NZ_AUXZ01000125.1"/>
</dbReference>
<evidence type="ECO:0000313" key="3">
    <source>
        <dbReference type="Proteomes" id="UP000076503"/>
    </source>
</evidence>
<evidence type="ECO:0000256" key="1">
    <source>
        <dbReference type="SAM" id="SignalP"/>
    </source>
</evidence>
<dbReference type="Proteomes" id="UP000076503">
    <property type="component" value="Unassembled WGS sequence"/>
</dbReference>
<dbReference type="OrthoDB" id="6306591at2"/>
<gene>
    <name evidence="2" type="ORF">N476_25020</name>
</gene>